<gene>
    <name evidence="1" type="ORF">E1A91_D10G123200v1</name>
</gene>
<accession>A0A5D2T7A6</accession>
<sequence length="185" mass="21487">MSTSTVLNKDEGDHPSLIECFENSDVLEKFNTYFATHTVQISRPINLNILANTLQFKYLDQPCDCDWLECLQLRSPCYENIVQAFYSNTKLKHSPNTHLVQSITSSIMGQEITISVKTLSSYLFITNEGDKHHIDSYYTSLTKPNDYFGYNIDIHDRILHLIFTSIVALTNKHFGFRHTGYWIWH</sequence>
<proteinExistence type="predicted"/>
<name>A0A5D2T7A6_GOSMU</name>
<keyword evidence="2" id="KW-1185">Reference proteome</keyword>
<protein>
    <submittedName>
        <fullName evidence="1">Uncharacterized protein</fullName>
    </submittedName>
</protein>
<evidence type="ECO:0000313" key="2">
    <source>
        <dbReference type="Proteomes" id="UP000323597"/>
    </source>
</evidence>
<dbReference type="EMBL" id="CM017658">
    <property type="protein sequence ID" value="TYI60722.1"/>
    <property type="molecule type" value="Genomic_DNA"/>
</dbReference>
<evidence type="ECO:0000313" key="1">
    <source>
        <dbReference type="EMBL" id="TYI60722.1"/>
    </source>
</evidence>
<dbReference type="AlphaFoldDB" id="A0A5D2T7A6"/>
<dbReference type="Proteomes" id="UP000323597">
    <property type="component" value="Chromosome D10"/>
</dbReference>
<reference evidence="1 2" key="1">
    <citation type="submission" date="2019-07" db="EMBL/GenBank/DDBJ databases">
        <title>WGS assembly of Gossypium mustelinum.</title>
        <authorList>
            <person name="Chen Z.J."/>
            <person name="Sreedasyam A."/>
            <person name="Ando A."/>
            <person name="Song Q."/>
            <person name="De L."/>
            <person name="Hulse-Kemp A."/>
            <person name="Ding M."/>
            <person name="Ye W."/>
            <person name="Kirkbride R."/>
            <person name="Jenkins J."/>
            <person name="Plott C."/>
            <person name="Lovell J."/>
            <person name="Lin Y.-M."/>
            <person name="Vaughn R."/>
            <person name="Liu B."/>
            <person name="Li W."/>
            <person name="Simpson S."/>
            <person name="Scheffler B."/>
            <person name="Saski C."/>
            <person name="Grover C."/>
            <person name="Hu G."/>
            <person name="Conover J."/>
            <person name="Carlson J."/>
            <person name="Shu S."/>
            <person name="Boston L."/>
            <person name="Williams M."/>
            <person name="Peterson D."/>
            <person name="Mcgee K."/>
            <person name="Jones D."/>
            <person name="Wendel J."/>
            <person name="Stelly D."/>
            <person name="Grimwood J."/>
            <person name="Schmutz J."/>
        </authorList>
    </citation>
    <scope>NUCLEOTIDE SEQUENCE [LARGE SCALE GENOMIC DNA]</scope>
    <source>
        <strain evidence="1">1408120.09</strain>
    </source>
</reference>
<organism evidence="1 2">
    <name type="scientific">Gossypium mustelinum</name>
    <name type="common">Cotton</name>
    <name type="synonym">Gossypium caicoense</name>
    <dbReference type="NCBI Taxonomy" id="34275"/>
    <lineage>
        <taxon>Eukaryota</taxon>
        <taxon>Viridiplantae</taxon>
        <taxon>Streptophyta</taxon>
        <taxon>Embryophyta</taxon>
        <taxon>Tracheophyta</taxon>
        <taxon>Spermatophyta</taxon>
        <taxon>Magnoliopsida</taxon>
        <taxon>eudicotyledons</taxon>
        <taxon>Gunneridae</taxon>
        <taxon>Pentapetalae</taxon>
        <taxon>rosids</taxon>
        <taxon>malvids</taxon>
        <taxon>Malvales</taxon>
        <taxon>Malvaceae</taxon>
        <taxon>Malvoideae</taxon>
        <taxon>Gossypium</taxon>
    </lineage>
</organism>